<comment type="caution">
    <text evidence="2">The sequence shown here is derived from an EMBL/GenBank/DDBJ whole genome shotgun (WGS) entry which is preliminary data.</text>
</comment>
<evidence type="ECO:0000256" key="1">
    <source>
        <dbReference type="SAM" id="MobiDB-lite"/>
    </source>
</evidence>
<sequence length="101" mass="10872">MESRGISNATPKTSAQVTGNLRCGNCGPHLRRVQTDPSKEQVSRERAQVVAEVEHHVKSPSLPLSVQVRMKDDNLGANGDLADMLLGSSPLVTLQTAEKLI</sequence>
<reference evidence="2" key="1">
    <citation type="journal article" date="2022" name="bioRxiv">
        <title>Sequencing and chromosome-scale assembly of the giantPleurodeles waltlgenome.</title>
        <authorList>
            <person name="Brown T."/>
            <person name="Elewa A."/>
            <person name="Iarovenko S."/>
            <person name="Subramanian E."/>
            <person name="Araus A.J."/>
            <person name="Petzold A."/>
            <person name="Susuki M."/>
            <person name="Suzuki K.-i.T."/>
            <person name="Hayashi T."/>
            <person name="Toyoda A."/>
            <person name="Oliveira C."/>
            <person name="Osipova E."/>
            <person name="Leigh N.D."/>
            <person name="Simon A."/>
            <person name="Yun M.H."/>
        </authorList>
    </citation>
    <scope>NUCLEOTIDE SEQUENCE</scope>
    <source>
        <strain evidence="2">20211129_DDA</strain>
        <tissue evidence="2">Liver</tissue>
    </source>
</reference>
<dbReference type="AlphaFoldDB" id="A0AAV7UGZ7"/>
<dbReference type="Proteomes" id="UP001066276">
    <property type="component" value="Chromosome 3_1"/>
</dbReference>
<feature type="region of interest" description="Disordered" evidence="1">
    <location>
        <begin position="1"/>
        <end position="41"/>
    </location>
</feature>
<protein>
    <submittedName>
        <fullName evidence="2">Uncharacterized protein</fullName>
    </submittedName>
</protein>
<name>A0AAV7UGZ7_PLEWA</name>
<evidence type="ECO:0000313" key="3">
    <source>
        <dbReference type="Proteomes" id="UP001066276"/>
    </source>
</evidence>
<accession>A0AAV7UGZ7</accession>
<organism evidence="2 3">
    <name type="scientific">Pleurodeles waltl</name>
    <name type="common">Iberian ribbed newt</name>
    <dbReference type="NCBI Taxonomy" id="8319"/>
    <lineage>
        <taxon>Eukaryota</taxon>
        <taxon>Metazoa</taxon>
        <taxon>Chordata</taxon>
        <taxon>Craniata</taxon>
        <taxon>Vertebrata</taxon>
        <taxon>Euteleostomi</taxon>
        <taxon>Amphibia</taxon>
        <taxon>Batrachia</taxon>
        <taxon>Caudata</taxon>
        <taxon>Salamandroidea</taxon>
        <taxon>Salamandridae</taxon>
        <taxon>Pleurodelinae</taxon>
        <taxon>Pleurodeles</taxon>
    </lineage>
</organism>
<evidence type="ECO:0000313" key="2">
    <source>
        <dbReference type="EMBL" id="KAJ1188317.1"/>
    </source>
</evidence>
<feature type="compositionally biased region" description="Polar residues" evidence="1">
    <location>
        <begin position="1"/>
        <end position="19"/>
    </location>
</feature>
<gene>
    <name evidence="2" type="ORF">NDU88_005078</name>
</gene>
<keyword evidence="3" id="KW-1185">Reference proteome</keyword>
<dbReference type="EMBL" id="JANPWB010000005">
    <property type="protein sequence ID" value="KAJ1188317.1"/>
    <property type="molecule type" value="Genomic_DNA"/>
</dbReference>
<proteinExistence type="predicted"/>